<organism evidence="2 3">
    <name type="scientific">Candidatus Kuenenbacteria bacterium RIFCSPLOWO2_12_FULL_42_13</name>
    <dbReference type="NCBI Taxonomy" id="1798565"/>
    <lineage>
        <taxon>Bacteria</taxon>
        <taxon>Candidatus Kueneniibacteriota</taxon>
    </lineage>
</organism>
<protein>
    <submittedName>
        <fullName evidence="2">Uncharacterized protein</fullName>
    </submittedName>
</protein>
<evidence type="ECO:0000313" key="2">
    <source>
        <dbReference type="EMBL" id="OGG91298.1"/>
    </source>
</evidence>
<dbReference type="Proteomes" id="UP000177320">
    <property type="component" value="Unassembled WGS sequence"/>
</dbReference>
<proteinExistence type="predicted"/>
<accession>A0A1F6FZM7</accession>
<keyword evidence="1" id="KW-0732">Signal</keyword>
<evidence type="ECO:0000256" key="1">
    <source>
        <dbReference type="SAM" id="SignalP"/>
    </source>
</evidence>
<dbReference type="EMBL" id="MFNA01000050">
    <property type="protein sequence ID" value="OGG91298.1"/>
    <property type="molecule type" value="Genomic_DNA"/>
</dbReference>
<reference evidence="2 3" key="1">
    <citation type="journal article" date="2016" name="Nat. Commun.">
        <title>Thousands of microbial genomes shed light on interconnected biogeochemical processes in an aquifer system.</title>
        <authorList>
            <person name="Anantharaman K."/>
            <person name="Brown C.T."/>
            <person name="Hug L.A."/>
            <person name="Sharon I."/>
            <person name="Castelle C.J."/>
            <person name="Probst A.J."/>
            <person name="Thomas B.C."/>
            <person name="Singh A."/>
            <person name="Wilkins M.J."/>
            <person name="Karaoz U."/>
            <person name="Brodie E.L."/>
            <person name="Williams K.H."/>
            <person name="Hubbard S.S."/>
            <person name="Banfield J.F."/>
        </authorList>
    </citation>
    <scope>NUCLEOTIDE SEQUENCE [LARGE SCALE GENOMIC DNA]</scope>
</reference>
<sequence>MFKKGFVGLMVFAMILTMAVTAFTGTAKAVADGSVVKVAGSATVFYINGGKAYVFPNEKTYKTWYPDFSNVVTISSTELGTYTISGNVTYRPGTKMVKITDVATVYAVEPGGVLRSIVSEANAKALYGDNWNKKIEDVPTGFFVNYTVGSALTEGKYPTGTVITQTGSSTVYYIDGTTKRPVATGTAFEVNAFNWSNVLTASSLAGYTDGTSITAKEEALTNVAG</sequence>
<gene>
    <name evidence="2" type="ORF">A3H03_00650</name>
</gene>
<feature type="chain" id="PRO_5009524457" evidence="1">
    <location>
        <begin position="23"/>
        <end position="225"/>
    </location>
</feature>
<name>A0A1F6FZM7_9BACT</name>
<evidence type="ECO:0000313" key="3">
    <source>
        <dbReference type="Proteomes" id="UP000177320"/>
    </source>
</evidence>
<comment type="caution">
    <text evidence="2">The sequence shown here is derived from an EMBL/GenBank/DDBJ whole genome shotgun (WGS) entry which is preliminary data.</text>
</comment>
<feature type="signal peptide" evidence="1">
    <location>
        <begin position="1"/>
        <end position="22"/>
    </location>
</feature>
<dbReference type="AlphaFoldDB" id="A0A1F6FZM7"/>